<dbReference type="Gene3D" id="3.40.140.10">
    <property type="entry name" value="Cytidine Deaminase, domain 2"/>
    <property type="match status" value="1"/>
</dbReference>
<dbReference type="InterPro" id="IPR003786">
    <property type="entry name" value="FdhD"/>
</dbReference>
<comment type="similarity">
    <text evidence="3">Belongs to the FdhD family.</text>
</comment>
<dbReference type="PIRSF" id="PIRSF015626">
    <property type="entry name" value="FdhD"/>
    <property type="match status" value="1"/>
</dbReference>
<comment type="function">
    <text evidence="3">Required for formate dehydrogenase (FDH) activity. Acts as a sulfur carrier protein that transfers sulfur from IscS to the molybdenum cofactor prior to its insertion into FDH.</text>
</comment>
<keyword evidence="5" id="KW-1185">Reference proteome</keyword>
<evidence type="ECO:0000256" key="3">
    <source>
        <dbReference type="HAMAP-Rule" id="MF_00187"/>
    </source>
</evidence>
<dbReference type="PANTHER" id="PTHR30592:SF1">
    <property type="entry name" value="SULFUR CARRIER PROTEIN FDHD"/>
    <property type="match status" value="1"/>
</dbReference>
<evidence type="ECO:0000313" key="5">
    <source>
        <dbReference type="Proteomes" id="UP001254165"/>
    </source>
</evidence>
<evidence type="ECO:0000256" key="2">
    <source>
        <dbReference type="ARBA" id="ARBA00023150"/>
    </source>
</evidence>
<dbReference type="PANTHER" id="PTHR30592">
    <property type="entry name" value="FORMATE DEHYDROGENASE"/>
    <property type="match status" value="1"/>
</dbReference>
<dbReference type="RefSeq" id="WP_315624076.1">
    <property type="nucleotide sequence ID" value="NZ_JAUHMF010000001.1"/>
</dbReference>
<accession>A0ABU3NMK8</accession>
<proteinExistence type="inferred from homology"/>
<keyword evidence="1 3" id="KW-0963">Cytoplasm</keyword>
<reference evidence="4 5" key="1">
    <citation type="submission" date="2023-07" db="EMBL/GenBank/DDBJ databases">
        <title>Novel species of Thermanaerothrix with wide hydrolytic capabilities.</title>
        <authorList>
            <person name="Zayulina K.S."/>
            <person name="Podosokorskaya O.A."/>
            <person name="Elcheninov A.G."/>
        </authorList>
    </citation>
    <scope>NUCLEOTIDE SEQUENCE [LARGE SCALE GENOMIC DNA]</scope>
    <source>
        <strain evidence="4 5">4228-RoL</strain>
    </source>
</reference>
<dbReference type="Proteomes" id="UP001254165">
    <property type="component" value="Unassembled WGS sequence"/>
</dbReference>
<protein>
    <recommendedName>
        <fullName evidence="3">Sulfur carrier protein FdhD</fullName>
    </recommendedName>
</protein>
<organism evidence="4 5">
    <name type="scientific">Thermanaerothrix solaris</name>
    <dbReference type="NCBI Taxonomy" id="3058434"/>
    <lineage>
        <taxon>Bacteria</taxon>
        <taxon>Bacillati</taxon>
        <taxon>Chloroflexota</taxon>
        <taxon>Anaerolineae</taxon>
        <taxon>Anaerolineales</taxon>
        <taxon>Anaerolineaceae</taxon>
        <taxon>Thermanaerothrix</taxon>
    </lineage>
</organism>
<dbReference type="Pfam" id="PF02634">
    <property type="entry name" value="FdhD-NarQ"/>
    <property type="match status" value="1"/>
</dbReference>
<dbReference type="HAMAP" id="MF_00187">
    <property type="entry name" value="FdhD"/>
    <property type="match status" value="1"/>
</dbReference>
<dbReference type="SUPFAM" id="SSF53927">
    <property type="entry name" value="Cytidine deaminase-like"/>
    <property type="match status" value="1"/>
</dbReference>
<dbReference type="InterPro" id="IPR016193">
    <property type="entry name" value="Cytidine_deaminase-like"/>
</dbReference>
<name>A0ABU3NMK8_9CHLR</name>
<sequence>METGTHLLSYWHFENQHWVHLQSEIITETPVDLSVNGERWITLMCTPTHLEALAIGFLFNEGIIQSAEEVAIVQVCENGCNVDVWLNRSVPKPSHWRKTSGCSGGITSQESEFHPSPLQGYDSEVTFTPEEILSGLSQLYQAQDLYQAARGIHSSALGDGERLLIQVEDIGRHNTLDKIAGSMLLQKVFPPRRILFTTGRISSEMLQKAARLGAHALVSRTSPTALSVRLAEQYGMTLIGYARRNQFNVYAHPERLQGWPRHDLLITSALNVPHSK</sequence>
<dbReference type="Gene3D" id="3.10.20.10">
    <property type="match status" value="1"/>
</dbReference>
<comment type="subcellular location">
    <subcellularLocation>
        <location evidence="3">Cytoplasm</location>
    </subcellularLocation>
</comment>
<evidence type="ECO:0000313" key="4">
    <source>
        <dbReference type="EMBL" id="MDT8897423.1"/>
    </source>
</evidence>
<dbReference type="EMBL" id="JAUHMF010000001">
    <property type="protein sequence ID" value="MDT8897423.1"/>
    <property type="molecule type" value="Genomic_DNA"/>
</dbReference>
<comment type="caution">
    <text evidence="3">Lacks conserved residue(s) required for the propagation of feature annotation.</text>
</comment>
<dbReference type="NCBIfam" id="TIGR00129">
    <property type="entry name" value="fdhD_narQ"/>
    <property type="match status" value="1"/>
</dbReference>
<keyword evidence="2 3" id="KW-0501">Molybdenum cofactor biosynthesis</keyword>
<gene>
    <name evidence="3 4" type="primary">fdhD</name>
    <name evidence="4" type="ORF">QYE77_04025</name>
</gene>
<evidence type="ECO:0000256" key="1">
    <source>
        <dbReference type="ARBA" id="ARBA00022490"/>
    </source>
</evidence>
<comment type="caution">
    <text evidence="4">The sequence shown here is derived from an EMBL/GenBank/DDBJ whole genome shotgun (WGS) entry which is preliminary data.</text>
</comment>
<feature type="active site" description="Cysteine persulfide intermediate" evidence="3">
    <location>
        <position position="102"/>
    </location>
</feature>